<keyword evidence="2" id="KW-0328">Glycosyltransferase</keyword>
<sequence>MNSPISSTANYSIALVNYKTLELTKTCLALLQQALRGTGVPVIVVDNHSDDASSEYLRTLDWIKLIEREPTVPEAGNIAHGRALDLVLEWVETDYLFLLHTDTFIYDPAVFAMMLDQCKGQGEVAAVGCLEQLDRGVVRSAWRLASRFCKYHTRRSLLALGVQARAPKPYRETHLKSFCTLWNVALIKQHGLHFQMDKRNPGYELQDRMTARGYQVRLISPRKMFRYLDHIQSGTVSAMGGYARNHRRVRMYEQITKGISTDELGCEKLLEA</sequence>
<dbReference type="EMBL" id="DSIN01000021">
    <property type="protein sequence ID" value="HEF26552.1"/>
    <property type="molecule type" value="Genomic_DNA"/>
</dbReference>
<organism evidence="4">
    <name type="scientific">Pseudomonas graminis</name>
    <dbReference type="NCBI Taxonomy" id="158627"/>
    <lineage>
        <taxon>Bacteria</taxon>
        <taxon>Pseudomonadati</taxon>
        <taxon>Pseudomonadota</taxon>
        <taxon>Gammaproteobacteria</taxon>
        <taxon>Pseudomonadales</taxon>
        <taxon>Pseudomonadaceae</taxon>
        <taxon>Pseudomonas</taxon>
    </lineage>
</organism>
<dbReference type="GO" id="GO:0016757">
    <property type="term" value="F:glycosyltransferase activity"/>
    <property type="evidence" value="ECO:0007669"/>
    <property type="project" value="UniProtKB-KW"/>
</dbReference>
<proteinExistence type="inferred from homology"/>
<dbReference type="SUPFAM" id="SSF53448">
    <property type="entry name" value="Nucleotide-diphospho-sugar transferases"/>
    <property type="match status" value="1"/>
</dbReference>
<dbReference type="InterPro" id="IPR029044">
    <property type="entry name" value="Nucleotide-diphossugar_trans"/>
</dbReference>
<accession>A0A7C2AYE7</accession>
<evidence type="ECO:0000256" key="1">
    <source>
        <dbReference type="ARBA" id="ARBA00006739"/>
    </source>
</evidence>
<dbReference type="AlphaFoldDB" id="A0A7C2AYE7"/>
<name>A0A7C2AYE7_9PSED</name>
<evidence type="ECO:0000256" key="3">
    <source>
        <dbReference type="ARBA" id="ARBA00022679"/>
    </source>
</evidence>
<protein>
    <submittedName>
        <fullName evidence="4">Glycosyltransferase</fullName>
    </submittedName>
</protein>
<comment type="similarity">
    <text evidence="1">Belongs to the glycosyltransferase 2 family.</text>
</comment>
<dbReference type="Gene3D" id="3.90.550.10">
    <property type="entry name" value="Spore Coat Polysaccharide Biosynthesis Protein SpsA, Chain A"/>
    <property type="match status" value="1"/>
</dbReference>
<evidence type="ECO:0000313" key="4">
    <source>
        <dbReference type="EMBL" id="HEF26552.1"/>
    </source>
</evidence>
<evidence type="ECO:0000256" key="2">
    <source>
        <dbReference type="ARBA" id="ARBA00022676"/>
    </source>
</evidence>
<comment type="caution">
    <text evidence="4">The sequence shown here is derived from an EMBL/GenBank/DDBJ whole genome shotgun (WGS) entry which is preliminary data.</text>
</comment>
<keyword evidence="3 4" id="KW-0808">Transferase</keyword>
<gene>
    <name evidence="4" type="ORF">ENP23_12320</name>
</gene>
<dbReference type="PANTHER" id="PTHR43179">
    <property type="entry name" value="RHAMNOSYLTRANSFERASE WBBL"/>
    <property type="match status" value="1"/>
</dbReference>
<reference evidence="4" key="1">
    <citation type="journal article" date="2020" name="mSystems">
        <title>Genome- and Community-Level Interaction Insights into Carbon Utilization and Element Cycling Functions of Hydrothermarchaeota in Hydrothermal Sediment.</title>
        <authorList>
            <person name="Zhou Z."/>
            <person name="Liu Y."/>
            <person name="Xu W."/>
            <person name="Pan J."/>
            <person name="Luo Z.H."/>
            <person name="Li M."/>
        </authorList>
    </citation>
    <scope>NUCLEOTIDE SEQUENCE [LARGE SCALE GENOMIC DNA]</scope>
    <source>
        <strain evidence="4">SpSt-200</strain>
    </source>
</reference>
<dbReference type="PANTHER" id="PTHR43179:SF12">
    <property type="entry name" value="GALACTOFURANOSYLTRANSFERASE GLFT2"/>
    <property type="match status" value="1"/>
</dbReference>